<keyword evidence="9" id="KW-1185">Reference proteome</keyword>
<dbReference type="VEuPathDB" id="AmoebaDB:DICPUDRAFT_73996"/>
<dbReference type="GeneID" id="10503419"/>
<dbReference type="PANTHER" id="PTHR44313">
    <property type="entry name" value="DNAJ HOMOLOG SUBFAMILY C MEMBER 17"/>
    <property type="match status" value="1"/>
</dbReference>
<organism evidence="8 9">
    <name type="scientific">Dictyostelium purpureum</name>
    <name type="common">Slime mold</name>
    <dbReference type="NCBI Taxonomy" id="5786"/>
    <lineage>
        <taxon>Eukaryota</taxon>
        <taxon>Amoebozoa</taxon>
        <taxon>Evosea</taxon>
        <taxon>Eumycetozoa</taxon>
        <taxon>Dictyostelia</taxon>
        <taxon>Dictyosteliales</taxon>
        <taxon>Dictyosteliaceae</taxon>
        <taxon>Dictyostelium</taxon>
    </lineage>
</organism>
<accession>F0Z6H0</accession>
<feature type="region of interest" description="Disordered" evidence="6">
    <location>
        <begin position="256"/>
        <end position="305"/>
    </location>
</feature>
<dbReference type="AlphaFoldDB" id="F0Z6H0"/>
<dbReference type="PRINTS" id="PR00625">
    <property type="entry name" value="JDOMAIN"/>
</dbReference>
<sequence length="328" mass="37857">MEDIKEFEDWYNILKIESTATTNQIQNAYRKLAKIYHPDKNKTTEAVVMFEKISIAHTTLCNEEKRKLFDSQLFAKKEKKRKEMEMGNARKKMKEDLLSRESIHKKRKDNEELQRKHVEQQNEQFKQDFINQINKQMKEEQQKHRDQFKKDQEYQLVVKLKWKSKLNYTQDYIQNLLASYGEVDSFTFVETPSSSSSIALAGFQLLDSVLQILLNKDDLKSKYKIKVERFKGSNNGDSTDNIIFTNSNSNGVNTNTATSTFKSSNSTTTTTTTTTTNTSSSSSSSSISPNITITTTTSNSNSNTKIPDLNFDDDDEDDILLKMKSFKK</sequence>
<name>F0Z6H0_DICPU</name>
<dbReference type="InterPro" id="IPR036869">
    <property type="entry name" value="J_dom_sf"/>
</dbReference>
<feature type="domain" description="J" evidence="7">
    <location>
        <begin position="9"/>
        <end position="73"/>
    </location>
</feature>
<dbReference type="SMART" id="SM00271">
    <property type="entry name" value="DnaJ"/>
    <property type="match status" value="1"/>
</dbReference>
<dbReference type="PANTHER" id="PTHR44313:SF1">
    <property type="entry name" value="DNAJ HOMOLOG SUBFAMILY C MEMBER 17"/>
    <property type="match status" value="1"/>
</dbReference>
<keyword evidence="3" id="KW-0963">Cytoplasm</keyword>
<proteinExistence type="predicted"/>
<dbReference type="KEGG" id="dpp:DICPUDRAFT_73996"/>
<gene>
    <name evidence="8" type="ORF">DICPUDRAFT_73996</name>
</gene>
<dbReference type="Gene3D" id="1.10.287.110">
    <property type="entry name" value="DnaJ domain"/>
    <property type="match status" value="1"/>
</dbReference>
<feature type="compositionally biased region" description="Basic and acidic residues" evidence="6">
    <location>
        <begin position="93"/>
        <end position="120"/>
    </location>
</feature>
<feature type="compositionally biased region" description="Low complexity" evidence="6">
    <location>
        <begin position="256"/>
        <end position="304"/>
    </location>
</feature>
<dbReference type="Proteomes" id="UP000001064">
    <property type="component" value="Unassembled WGS sequence"/>
</dbReference>
<dbReference type="InParanoid" id="F0Z6H0"/>
<dbReference type="OrthoDB" id="376357at2759"/>
<comment type="subcellular location">
    <subcellularLocation>
        <location evidence="2">Cytoplasm</location>
    </subcellularLocation>
    <subcellularLocation>
        <location evidence="1">Nucleus</location>
    </subcellularLocation>
</comment>
<dbReference type="PROSITE" id="PS50076">
    <property type="entry name" value="DNAJ_2"/>
    <property type="match status" value="1"/>
</dbReference>
<dbReference type="InterPro" id="IPR052094">
    <property type="entry name" value="Pre-mRNA-splicing_ERAD"/>
</dbReference>
<protein>
    <recommendedName>
        <fullName evidence="7">J domain-containing protein</fullName>
    </recommendedName>
</protein>
<dbReference type="InterPro" id="IPR001623">
    <property type="entry name" value="DnaJ_domain"/>
</dbReference>
<evidence type="ECO:0000313" key="8">
    <source>
        <dbReference type="EMBL" id="EGC40439.1"/>
    </source>
</evidence>
<evidence type="ECO:0000256" key="2">
    <source>
        <dbReference type="ARBA" id="ARBA00004496"/>
    </source>
</evidence>
<keyword evidence="5" id="KW-0539">Nucleus</keyword>
<dbReference type="CDD" id="cd06257">
    <property type="entry name" value="DnaJ"/>
    <property type="match status" value="1"/>
</dbReference>
<feature type="region of interest" description="Disordered" evidence="6">
    <location>
        <begin position="80"/>
        <end position="120"/>
    </location>
</feature>
<dbReference type="GO" id="GO:0005681">
    <property type="term" value="C:spliceosomal complex"/>
    <property type="evidence" value="ECO:0000318"/>
    <property type="project" value="GO_Central"/>
</dbReference>
<evidence type="ECO:0000256" key="3">
    <source>
        <dbReference type="ARBA" id="ARBA00022490"/>
    </source>
</evidence>
<evidence type="ECO:0000259" key="7">
    <source>
        <dbReference type="PROSITE" id="PS50076"/>
    </source>
</evidence>
<evidence type="ECO:0000256" key="1">
    <source>
        <dbReference type="ARBA" id="ARBA00004123"/>
    </source>
</evidence>
<dbReference type="FunCoup" id="F0Z6H0">
    <property type="interactions" value="285"/>
</dbReference>
<evidence type="ECO:0000256" key="6">
    <source>
        <dbReference type="SAM" id="MobiDB-lite"/>
    </source>
</evidence>
<dbReference type="Pfam" id="PF00226">
    <property type="entry name" value="DnaJ"/>
    <property type="match status" value="1"/>
</dbReference>
<dbReference type="OMA" id="KSAGHAF"/>
<dbReference type="GO" id="GO:0005737">
    <property type="term" value="C:cytoplasm"/>
    <property type="evidence" value="ECO:0007669"/>
    <property type="project" value="UniProtKB-SubCell"/>
</dbReference>
<reference evidence="9" key="1">
    <citation type="journal article" date="2011" name="Genome Biol.">
        <title>Comparative genomics of the social amoebae Dictyostelium discoideum and Dictyostelium purpureum.</title>
        <authorList>
            <consortium name="US DOE Joint Genome Institute (JGI-PGF)"/>
            <person name="Sucgang R."/>
            <person name="Kuo A."/>
            <person name="Tian X."/>
            <person name="Salerno W."/>
            <person name="Parikh A."/>
            <person name="Feasley C.L."/>
            <person name="Dalin E."/>
            <person name="Tu H."/>
            <person name="Huang E."/>
            <person name="Barry K."/>
            <person name="Lindquist E."/>
            <person name="Shapiro H."/>
            <person name="Bruce D."/>
            <person name="Schmutz J."/>
            <person name="Salamov A."/>
            <person name="Fey P."/>
            <person name="Gaudet P."/>
            <person name="Anjard C."/>
            <person name="Babu M.M."/>
            <person name="Basu S."/>
            <person name="Bushmanova Y."/>
            <person name="van der Wel H."/>
            <person name="Katoh-Kurasawa M."/>
            <person name="Dinh C."/>
            <person name="Coutinho P.M."/>
            <person name="Saito T."/>
            <person name="Elias M."/>
            <person name="Schaap P."/>
            <person name="Kay R.R."/>
            <person name="Henrissat B."/>
            <person name="Eichinger L."/>
            <person name="Rivero F."/>
            <person name="Putnam N.H."/>
            <person name="West C.M."/>
            <person name="Loomis W.F."/>
            <person name="Chisholm R.L."/>
            <person name="Shaulsky G."/>
            <person name="Strassmann J.E."/>
            <person name="Queller D.C."/>
            <person name="Kuspa A."/>
            <person name="Grigoriev I.V."/>
        </authorList>
    </citation>
    <scope>NUCLEOTIDE SEQUENCE [LARGE SCALE GENOMIC DNA]</scope>
    <source>
        <strain evidence="9">QSDP1</strain>
    </source>
</reference>
<dbReference type="eggNOG" id="KOG0691">
    <property type="taxonomic scope" value="Eukaryota"/>
</dbReference>
<evidence type="ECO:0000313" key="9">
    <source>
        <dbReference type="Proteomes" id="UP000001064"/>
    </source>
</evidence>
<dbReference type="SUPFAM" id="SSF46565">
    <property type="entry name" value="Chaperone J-domain"/>
    <property type="match status" value="1"/>
</dbReference>
<evidence type="ECO:0000256" key="4">
    <source>
        <dbReference type="ARBA" id="ARBA00023186"/>
    </source>
</evidence>
<dbReference type="EMBL" id="GL870942">
    <property type="protein sequence ID" value="EGC40439.1"/>
    <property type="molecule type" value="Genomic_DNA"/>
</dbReference>
<dbReference type="GO" id="GO:0000390">
    <property type="term" value="P:spliceosomal complex disassembly"/>
    <property type="evidence" value="ECO:0000318"/>
    <property type="project" value="GO_Central"/>
</dbReference>
<keyword evidence="4" id="KW-0143">Chaperone</keyword>
<dbReference type="RefSeq" id="XP_003282986.1">
    <property type="nucleotide sequence ID" value="XM_003282938.1"/>
</dbReference>
<evidence type="ECO:0000256" key="5">
    <source>
        <dbReference type="ARBA" id="ARBA00023242"/>
    </source>
</evidence>